<comment type="pathway">
    <text evidence="1">Quinol/quinone metabolism; menaquinone biosynthesis.</text>
</comment>
<keyword evidence="1 4" id="KW-0378">Hydrolase</keyword>
<dbReference type="HAMAP" id="MF_00991">
    <property type="entry name" value="MqnB"/>
    <property type="match status" value="1"/>
</dbReference>
<dbReference type="InterPro" id="IPR019963">
    <property type="entry name" value="FL_hydrolase_MqnB"/>
</dbReference>
<dbReference type="InterPro" id="IPR000845">
    <property type="entry name" value="Nucleoside_phosphorylase_d"/>
</dbReference>
<comment type="function">
    <text evidence="1">Catalyzes the hydrolysis of futalosine (FL) to dehypoxanthine futalosine (DHFL) and hypoxanthine, a step in the biosynthesis of menaquinone (MK, vitamin K2).</text>
</comment>
<proteinExistence type="inferred from homology"/>
<reference evidence="4 5" key="1">
    <citation type="submission" date="2016-11" db="EMBL/GenBank/DDBJ databases">
        <authorList>
            <person name="Jaros S."/>
            <person name="Januszkiewicz K."/>
            <person name="Wedrychowicz H."/>
        </authorList>
    </citation>
    <scope>NUCLEOTIDE SEQUENCE [LARGE SCALE GENOMIC DNA]</scope>
    <source>
        <strain evidence="4 5">DSM 44666</strain>
    </source>
</reference>
<dbReference type="STRING" id="112248.SAMN05444392_10875"/>
<feature type="domain" description="Nucleoside phosphorylase" evidence="3">
    <location>
        <begin position="30"/>
        <end position="212"/>
    </location>
</feature>
<dbReference type="NCBIfam" id="TIGR03664">
    <property type="entry name" value="fut_nucase"/>
    <property type="match status" value="1"/>
</dbReference>
<dbReference type="GO" id="GO:0009116">
    <property type="term" value="P:nucleoside metabolic process"/>
    <property type="evidence" value="ECO:0007669"/>
    <property type="project" value="InterPro"/>
</dbReference>
<dbReference type="PANTHER" id="PTHR46832:SF2">
    <property type="entry name" value="FUTALOSINE HYDROLASE"/>
    <property type="match status" value="1"/>
</dbReference>
<dbReference type="SUPFAM" id="SSF53167">
    <property type="entry name" value="Purine and uridine phosphorylases"/>
    <property type="match status" value="1"/>
</dbReference>
<keyword evidence="1" id="KW-0474">Menaquinone biosynthesis</keyword>
<dbReference type="AlphaFoldDB" id="A0A1M4Z6Y3"/>
<organism evidence="4 5">
    <name type="scientific">Seinonella peptonophila</name>
    <dbReference type="NCBI Taxonomy" id="112248"/>
    <lineage>
        <taxon>Bacteria</taxon>
        <taxon>Bacillati</taxon>
        <taxon>Bacillota</taxon>
        <taxon>Bacilli</taxon>
        <taxon>Bacillales</taxon>
        <taxon>Thermoactinomycetaceae</taxon>
        <taxon>Seinonella</taxon>
    </lineage>
</organism>
<gene>
    <name evidence="1" type="primary">mqnB</name>
    <name evidence="4" type="ORF">SAMN05444392_10875</name>
</gene>
<comment type="similarity">
    <text evidence="1">Belongs to the PNP/UDP phosphorylase family. Futalosine hydrolase subfamily.</text>
</comment>
<dbReference type="Pfam" id="PF01048">
    <property type="entry name" value="PNP_UDP_1"/>
    <property type="match status" value="1"/>
</dbReference>
<dbReference type="Proteomes" id="UP000184476">
    <property type="component" value="Unassembled WGS sequence"/>
</dbReference>
<dbReference type="GO" id="GO:0008930">
    <property type="term" value="F:methylthioadenosine nucleosidase activity"/>
    <property type="evidence" value="ECO:0007669"/>
    <property type="project" value="TreeGrafter"/>
</dbReference>
<evidence type="ECO:0000313" key="5">
    <source>
        <dbReference type="Proteomes" id="UP000184476"/>
    </source>
</evidence>
<accession>A0A1M4Z6Y3</accession>
<evidence type="ECO:0000256" key="1">
    <source>
        <dbReference type="HAMAP-Rule" id="MF_00991"/>
    </source>
</evidence>
<dbReference type="RefSeq" id="WP_073155304.1">
    <property type="nucleotide sequence ID" value="NZ_FQVL01000008.1"/>
</dbReference>
<evidence type="ECO:0000256" key="2">
    <source>
        <dbReference type="NCBIfam" id="TIGR03664"/>
    </source>
</evidence>
<dbReference type="GO" id="GO:0019284">
    <property type="term" value="P:L-methionine salvage from S-adenosylmethionine"/>
    <property type="evidence" value="ECO:0007669"/>
    <property type="project" value="TreeGrafter"/>
</dbReference>
<dbReference type="EC" id="3.2.2.26" evidence="1 2"/>
<dbReference type="UniPathway" id="UPA00079"/>
<dbReference type="OrthoDB" id="9788270at2"/>
<dbReference type="InterPro" id="IPR035994">
    <property type="entry name" value="Nucleoside_phosphorylase_sf"/>
</dbReference>
<dbReference type="NCBIfam" id="NF006087">
    <property type="entry name" value="PRK08236.1"/>
    <property type="match status" value="1"/>
</dbReference>
<dbReference type="CDD" id="cd17766">
    <property type="entry name" value="futalosine_nucleosidase_MqnB"/>
    <property type="match status" value="1"/>
</dbReference>
<keyword evidence="5" id="KW-1185">Reference proteome</keyword>
<name>A0A1M4Z6Y3_9BACL</name>
<dbReference type="GO" id="GO:0005829">
    <property type="term" value="C:cytosol"/>
    <property type="evidence" value="ECO:0007669"/>
    <property type="project" value="TreeGrafter"/>
</dbReference>
<dbReference type="EMBL" id="FQVL01000008">
    <property type="protein sequence ID" value="SHF13784.1"/>
    <property type="molecule type" value="Genomic_DNA"/>
</dbReference>
<evidence type="ECO:0000259" key="3">
    <source>
        <dbReference type="Pfam" id="PF01048"/>
    </source>
</evidence>
<evidence type="ECO:0000313" key="4">
    <source>
        <dbReference type="EMBL" id="SHF13784.1"/>
    </source>
</evidence>
<dbReference type="PANTHER" id="PTHR46832">
    <property type="entry name" value="5'-METHYLTHIOADENOSINE/S-ADENOSYLHOMOCYSTEINE NUCLEOSIDASE"/>
    <property type="match status" value="1"/>
</dbReference>
<sequence>MAQHILVVTAVSAEQEAVLHGLGSASHIDVIVGGVGSFSTAVKTTRKLSEQSYDLVISAGIAGGFADRAPVGSVAVANRIIAAELGAESEASFLPIEELGFGSSVISMQDRILAPIIRKLHDSELVSQVGSILSVSTTTGTTNTATTLLQRYPDAIAEAMEGFGVAMAAHEFSIPVLEIRTISNVIGPRDRESWKIVEALNMLTSVSKLLAEVY</sequence>
<dbReference type="Gene3D" id="3.40.50.1580">
    <property type="entry name" value="Nucleoside phosphorylase domain"/>
    <property type="match status" value="1"/>
</dbReference>
<dbReference type="GO" id="GO:0009234">
    <property type="term" value="P:menaquinone biosynthetic process"/>
    <property type="evidence" value="ECO:0007669"/>
    <property type="project" value="UniProtKB-UniRule"/>
</dbReference>
<dbReference type="GO" id="GO:0008782">
    <property type="term" value="F:adenosylhomocysteine nucleosidase activity"/>
    <property type="evidence" value="ECO:0007669"/>
    <property type="project" value="TreeGrafter"/>
</dbReference>
<comment type="catalytic activity">
    <reaction evidence="1">
        <text>futalosine + H2O = dehypoxanthine futalosine + hypoxanthine</text>
        <dbReference type="Rhea" id="RHEA:25904"/>
        <dbReference type="ChEBI" id="CHEBI:15377"/>
        <dbReference type="ChEBI" id="CHEBI:17368"/>
        <dbReference type="ChEBI" id="CHEBI:58863"/>
        <dbReference type="ChEBI" id="CHEBI:58864"/>
        <dbReference type="EC" id="3.2.2.26"/>
    </reaction>
</comment>
<protein>
    <recommendedName>
        <fullName evidence="1 2">Futalosine hydrolase</fullName>
        <shortName evidence="1">FL hydrolase</shortName>
        <ecNumber evidence="1 2">3.2.2.26</ecNumber>
    </recommendedName>
    <alternativeName>
        <fullName evidence="1">Futalosine nucleosidase</fullName>
    </alternativeName>
    <alternativeName>
        <fullName evidence="1">Menaquinone biosynthetic enzyme MqnB</fullName>
    </alternativeName>
</protein>